<evidence type="ECO:0000313" key="3">
    <source>
        <dbReference type="Proteomes" id="UP000053611"/>
    </source>
</evidence>
<dbReference type="GeneID" id="28980278"/>
<dbReference type="Proteomes" id="UP000053611">
    <property type="component" value="Unassembled WGS sequence"/>
</dbReference>
<protein>
    <submittedName>
        <fullName evidence="2">Uncharacterized protein</fullName>
    </submittedName>
</protein>
<gene>
    <name evidence="2" type="ORF">CC85DRAFT_164715</name>
</gene>
<evidence type="ECO:0000256" key="1">
    <source>
        <dbReference type="SAM" id="MobiDB-lite"/>
    </source>
</evidence>
<feature type="region of interest" description="Disordered" evidence="1">
    <location>
        <begin position="220"/>
        <end position="241"/>
    </location>
</feature>
<feature type="region of interest" description="Disordered" evidence="1">
    <location>
        <begin position="1"/>
        <end position="31"/>
    </location>
</feature>
<reference evidence="2 3" key="1">
    <citation type="submission" date="2015-03" db="EMBL/GenBank/DDBJ databases">
        <title>Genomics and transcriptomics of the oil-accumulating basidiomycete yeast T. oleaginosus allow insights into substrate utilization and the diverse evolutionary trajectories of mating systems in fungi.</title>
        <authorList>
            <consortium name="DOE Joint Genome Institute"/>
            <person name="Kourist R."/>
            <person name="Kracht O."/>
            <person name="Bracharz F."/>
            <person name="Lipzen A."/>
            <person name="Nolan M."/>
            <person name="Ohm R."/>
            <person name="Grigoriev I."/>
            <person name="Sun S."/>
            <person name="Heitman J."/>
            <person name="Bruck T."/>
            <person name="Nowrousian M."/>
        </authorList>
    </citation>
    <scope>NUCLEOTIDE SEQUENCE [LARGE SCALE GENOMIC DNA]</scope>
    <source>
        <strain evidence="2 3">IBC0246</strain>
    </source>
</reference>
<dbReference type="EMBL" id="KQ087242">
    <property type="protein sequence ID" value="KLT40097.1"/>
    <property type="molecule type" value="Genomic_DNA"/>
</dbReference>
<feature type="compositionally biased region" description="Basic residues" evidence="1">
    <location>
        <begin position="229"/>
        <end position="241"/>
    </location>
</feature>
<proteinExistence type="predicted"/>
<feature type="compositionally biased region" description="Basic and acidic residues" evidence="1">
    <location>
        <begin position="1"/>
        <end position="14"/>
    </location>
</feature>
<accession>A0A0J0XGE7</accession>
<dbReference type="AlphaFoldDB" id="A0A0J0XGE7"/>
<feature type="region of interest" description="Disordered" evidence="1">
    <location>
        <begin position="44"/>
        <end position="72"/>
    </location>
</feature>
<evidence type="ECO:0000313" key="2">
    <source>
        <dbReference type="EMBL" id="KLT40097.1"/>
    </source>
</evidence>
<organism evidence="2 3">
    <name type="scientific">Cutaneotrichosporon oleaginosum</name>
    <dbReference type="NCBI Taxonomy" id="879819"/>
    <lineage>
        <taxon>Eukaryota</taxon>
        <taxon>Fungi</taxon>
        <taxon>Dikarya</taxon>
        <taxon>Basidiomycota</taxon>
        <taxon>Agaricomycotina</taxon>
        <taxon>Tremellomycetes</taxon>
        <taxon>Trichosporonales</taxon>
        <taxon>Trichosporonaceae</taxon>
        <taxon>Cutaneotrichosporon</taxon>
    </lineage>
</organism>
<sequence length="282" mass="30837">MAENPPARHDRDVRAAVPEAGPAEAHNRLGGAAIRRGNAQYIFRPNQPPEVRYPERDGGRPRGDEEGALPLPPGLDRLFGGMRRNPAIIRNLLTGAFYLGGAGPALQLDAKAILETVKAETPAASADGFTHTWDPEDLAKEVEEKEKRAVVVELDERGRIVPDKRKQRGQVYLACCACPEPLRVGSANRSPDDRVWALRCGHVLDQRCYKLFSEPAGAPPIPVLDAPPAKRRRSGRTTRARAGKVQHQWACPVKGCGFTHVSEMVDDVWAPLEGLGGMQLYV</sequence>
<dbReference type="STRING" id="879819.A0A0J0XGE7"/>
<dbReference type="RefSeq" id="XP_018276588.1">
    <property type="nucleotide sequence ID" value="XM_018419675.1"/>
</dbReference>
<keyword evidence="3" id="KW-1185">Reference proteome</keyword>
<name>A0A0J0XGE7_9TREE</name>
<feature type="compositionally biased region" description="Basic and acidic residues" evidence="1">
    <location>
        <begin position="52"/>
        <end position="65"/>
    </location>
</feature>
<dbReference type="OrthoDB" id="2507647at2759"/>